<dbReference type="AlphaFoldDB" id="A0A1E3P9A8"/>
<dbReference type="EMBL" id="KV454208">
    <property type="protein sequence ID" value="ODQ61542.1"/>
    <property type="molecule type" value="Genomic_DNA"/>
</dbReference>
<evidence type="ECO:0000256" key="3">
    <source>
        <dbReference type="ARBA" id="ARBA00012646"/>
    </source>
</evidence>
<keyword evidence="5" id="KW-0325">Glycoprotein</keyword>
<dbReference type="GO" id="GO:0009277">
    <property type="term" value="C:fungal-type cell wall"/>
    <property type="evidence" value="ECO:0007669"/>
    <property type="project" value="TreeGrafter"/>
</dbReference>
<name>A0A1E3P9A8_WICAA</name>
<protein>
    <recommendedName>
        <fullName evidence="3">acid phosphatase</fullName>
        <ecNumber evidence="3">3.1.3.2</ecNumber>
    </recommendedName>
</protein>
<dbReference type="GeneID" id="30201270"/>
<feature type="signal peptide" evidence="8">
    <location>
        <begin position="1"/>
        <end position="19"/>
    </location>
</feature>
<keyword evidence="7" id="KW-1015">Disulfide bond</keyword>
<accession>A0A1E3P9A8</accession>
<evidence type="ECO:0000256" key="6">
    <source>
        <dbReference type="PIRSR" id="PIRSR000894-1"/>
    </source>
</evidence>
<dbReference type="CDD" id="cd07061">
    <property type="entry name" value="HP_HAP_like"/>
    <property type="match status" value="1"/>
</dbReference>
<feature type="chain" id="PRO_5009133739" description="acid phosphatase" evidence="8">
    <location>
        <begin position="20"/>
        <end position="463"/>
    </location>
</feature>
<evidence type="ECO:0000256" key="7">
    <source>
        <dbReference type="PIRSR" id="PIRSR000894-2"/>
    </source>
</evidence>
<comment type="catalytic activity">
    <reaction evidence="1">
        <text>a phosphate monoester + H2O = an alcohol + phosphate</text>
        <dbReference type="Rhea" id="RHEA:15017"/>
        <dbReference type="ChEBI" id="CHEBI:15377"/>
        <dbReference type="ChEBI" id="CHEBI:30879"/>
        <dbReference type="ChEBI" id="CHEBI:43474"/>
        <dbReference type="ChEBI" id="CHEBI:67140"/>
        <dbReference type="EC" id="3.1.3.2"/>
    </reaction>
</comment>
<keyword evidence="4" id="KW-0378">Hydrolase</keyword>
<evidence type="ECO:0000256" key="4">
    <source>
        <dbReference type="ARBA" id="ARBA00022801"/>
    </source>
</evidence>
<dbReference type="GO" id="GO:0003993">
    <property type="term" value="F:acid phosphatase activity"/>
    <property type="evidence" value="ECO:0007669"/>
    <property type="project" value="UniProtKB-EC"/>
</dbReference>
<organism evidence="9 10">
    <name type="scientific">Wickerhamomyces anomalus (strain ATCC 58044 / CBS 1984 / NCYC 433 / NRRL Y-366-8)</name>
    <name type="common">Yeast</name>
    <name type="synonym">Hansenula anomala</name>
    <dbReference type="NCBI Taxonomy" id="683960"/>
    <lineage>
        <taxon>Eukaryota</taxon>
        <taxon>Fungi</taxon>
        <taxon>Dikarya</taxon>
        <taxon>Ascomycota</taxon>
        <taxon>Saccharomycotina</taxon>
        <taxon>Saccharomycetes</taxon>
        <taxon>Phaffomycetales</taxon>
        <taxon>Wickerhamomycetaceae</taxon>
        <taxon>Wickerhamomyces</taxon>
    </lineage>
</organism>
<dbReference type="OrthoDB" id="6509975at2759"/>
<feature type="disulfide bond" evidence="7">
    <location>
        <begin position="260"/>
        <end position="273"/>
    </location>
</feature>
<gene>
    <name evidence="9" type="ORF">WICANDRAFT_65918</name>
</gene>
<dbReference type="InterPro" id="IPR029033">
    <property type="entry name" value="His_PPase_superfam"/>
</dbReference>
<keyword evidence="8" id="KW-0732">Signal</keyword>
<dbReference type="PANTHER" id="PTHR20963">
    <property type="entry name" value="MULTIPLE INOSITOL POLYPHOSPHATE PHOSPHATASE-RELATED"/>
    <property type="match status" value="1"/>
</dbReference>
<dbReference type="InterPro" id="IPR000560">
    <property type="entry name" value="His_Pase_clade-2"/>
</dbReference>
<feature type="disulfide bond" evidence="7">
    <location>
        <begin position="64"/>
        <end position="384"/>
    </location>
</feature>
<evidence type="ECO:0000256" key="5">
    <source>
        <dbReference type="ARBA" id="ARBA00023180"/>
    </source>
</evidence>
<feature type="active site" description="Nucleophile" evidence="6">
    <location>
        <position position="75"/>
    </location>
</feature>
<dbReference type="RefSeq" id="XP_019040749.1">
    <property type="nucleotide sequence ID" value="XM_019184024.1"/>
</dbReference>
<evidence type="ECO:0000256" key="8">
    <source>
        <dbReference type="SAM" id="SignalP"/>
    </source>
</evidence>
<keyword evidence="10" id="KW-1185">Reference proteome</keyword>
<dbReference type="PANTHER" id="PTHR20963:SF18">
    <property type="entry name" value="ACID PHOSPHATASE PHO11-RELATED"/>
    <property type="match status" value="1"/>
</dbReference>
<evidence type="ECO:0000256" key="2">
    <source>
        <dbReference type="ARBA" id="ARBA00005375"/>
    </source>
</evidence>
<dbReference type="PIRSF" id="PIRSF000894">
    <property type="entry name" value="Acid_phosphatase"/>
    <property type="match status" value="1"/>
</dbReference>
<dbReference type="InterPro" id="IPR033379">
    <property type="entry name" value="Acid_Pase_AS"/>
</dbReference>
<sequence length="463" mass="51800">MKFSSILPLFSAVITIVEAASAPQTKPYSQDSLEQFDLLRYTGTTGPYVSHRGFGIDPEAPYQCEVTQAHLFMRHGERYPTKGTGKGEKKVFEKLKNATVEVYKGPLSFIQDYEFFVKDNNRLETESDKGFYSGLGDCYNLGANLRAKYDHLFDSKSVHPVFSSGQERVVDSARAFAKGFFASNYTDLASIQIIPENETQGVNSLTTHDACVNYNGSFSDELVSSFTGNEYLERAAIRLNSLSPGFNITASDVYDLLGYCGFELNVRGESKVCEIFTQEEFINFAYSKDLGFYYSNGPGYNLSVPLGSVYANNTYTLMKQGKEYPYNLTFSFSHDSDIITYTTALGIFEPDYDLSLNEVEFGSIFRSSEIAPMGGRIITERLDCMDVLTNETDAFVRVIVNDAVIPIPGCQDGPGFTCSLDGYKKNFEQRPGNTSYVEACGVNKTYPQHSSFYWDFEVTFEDN</sequence>
<evidence type="ECO:0000256" key="1">
    <source>
        <dbReference type="ARBA" id="ARBA00000032"/>
    </source>
</evidence>
<dbReference type="SUPFAM" id="SSF53254">
    <property type="entry name" value="Phosphoglycerate mutase-like"/>
    <property type="match status" value="1"/>
</dbReference>
<feature type="disulfide bond" evidence="7">
    <location>
        <begin position="410"/>
        <end position="418"/>
    </location>
</feature>
<feature type="active site" description="Proton donor" evidence="6">
    <location>
        <position position="335"/>
    </location>
</feature>
<proteinExistence type="inferred from homology"/>
<dbReference type="PROSITE" id="PS00778">
    <property type="entry name" value="HIS_ACID_PHOSPHAT_2"/>
    <property type="match status" value="1"/>
</dbReference>
<dbReference type="Gene3D" id="3.40.50.1240">
    <property type="entry name" value="Phosphoglycerate mutase-like"/>
    <property type="match status" value="1"/>
</dbReference>
<dbReference type="STRING" id="683960.A0A1E3P9A8"/>
<dbReference type="EC" id="3.1.3.2" evidence="3"/>
<evidence type="ECO:0000313" key="9">
    <source>
        <dbReference type="EMBL" id="ODQ61542.1"/>
    </source>
</evidence>
<dbReference type="InterPro" id="IPR016274">
    <property type="entry name" value="Histidine_acid_Pase_euk"/>
</dbReference>
<reference evidence="9 10" key="1">
    <citation type="journal article" date="2016" name="Proc. Natl. Acad. Sci. U.S.A.">
        <title>Comparative genomics of biotechnologically important yeasts.</title>
        <authorList>
            <person name="Riley R."/>
            <person name="Haridas S."/>
            <person name="Wolfe K.H."/>
            <person name="Lopes M.R."/>
            <person name="Hittinger C.T."/>
            <person name="Goeker M."/>
            <person name="Salamov A.A."/>
            <person name="Wisecaver J.H."/>
            <person name="Long T.M."/>
            <person name="Calvey C.H."/>
            <person name="Aerts A.L."/>
            <person name="Barry K.W."/>
            <person name="Choi C."/>
            <person name="Clum A."/>
            <person name="Coughlan A.Y."/>
            <person name="Deshpande S."/>
            <person name="Douglass A.P."/>
            <person name="Hanson S.J."/>
            <person name="Klenk H.-P."/>
            <person name="LaButti K.M."/>
            <person name="Lapidus A."/>
            <person name="Lindquist E.A."/>
            <person name="Lipzen A.M."/>
            <person name="Meier-Kolthoff J.P."/>
            <person name="Ohm R.A."/>
            <person name="Otillar R.P."/>
            <person name="Pangilinan J.L."/>
            <person name="Peng Y."/>
            <person name="Rokas A."/>
            <person name="Rosa C.A."/>
            <person name="Scheuner C."/>
            <person name="Sibirny A.A."/>
            <person name="Slot J.C."/>
            <person name="Stielow J.B."/>
            <person name="Sun H."/>
            <person name="Kurtzman C.P."/>
            <person name="Blackwell M."/>
            <person name="Grigoriev I.V."/>
            <person name="Jeffries T.W."/>
        </authorList>
    </citation>
    <scope>NUCLEOTIDE SEQUENCE [LARGE SCALE GENOMIC DNA]</scope>
    <source>
        <strain evidence="10">ATCC 58044 / CBS 1984 / NCYC 433 / NRRL Y-366-8</strain>
    </source>
</reference>
<dbReference type="Pfam" id="PF00328">
    <property type="entry name" value="His_Phos_2"/>
    <property type="match status" value="1"/>
</dbReference>
<dbReference type="Proteomes" id="UP000094112">
    <property type="component" value="Unassembled WGS sequence"/>
</dbReference>
<comment type="similarity">
    <text evidence="2">Belongs to the histidine acid phosphatase family.</text>
</comment>
<evidence type="ECO:0000313" key="10">
    <source>
        <dbReference type="Proteomes" id="UP000094112"/>
    </source>
</evidence>